<gene>
    <name evidence="2" type="ORF">PLEPLA_LOCUS1116</name>
</gene>
<accession>A0A9N7Y5C8</accession>
<feature type="region of interest" description="Disordered" evidence="1">
    <location>
        <begin position="157"/>
        <end position="198"/>
    </location>
</feature>
<comment type="caution">
    <text evidence="2">The sequence shown here is derived from an EMBL/GenBank/DDBJ whole genome shotgun (WGS) entry which is preliminary data.</text>
</comment>
<evidence type="ECO:0000313" key="2">
    <source>
        <dbReference type="EMBL" id="CAB1413416.1"/>
    </source>
</evidence>
<dbReference type="AlphaFoldDB" id="A0A9N7Y5C8"/>
<keyword evidence="3" id="KW-1185">Reference proteome</keyword>
<feature type="region of interest" description="Disordered" evidence="1">
    <location>
        <begin position="362"/>
        <end position="382"/>
    </location>
</feature>
<feature type="compositionally biased region" description="Low complexity" evidence="1">
    <location>
        <begin position="1"/>
        <end position="11"/>
    </location>
</feature>
<feature type="region of interest" description="Disordered" evidence="1">
    <location>
        <begin position="116"/>
        <end position="141"/>
    </location>
</feature>
<feature type="compositionally biased region" description="Basic and acidic residues" evidence="1">
    <location>
        <begin position="116"/>
        <end position="135"/>
    </location>
</feature>
<feature type="compositionally biased region" description="Basic and acidic residues" evidence="1">
    <location>
        <begin position="174"/>
        <end position="185"/>
    </location>
</feature>
<reference evidence="2" key="1">
    <citation type="submission" date="2020-03" db="EMBL/GenBank/DDBJ databases">
        <authorList>
            <person name="Weist P."/>
        </authorList>
    </citation>
    <scope>NUCLEOTIDE SEQUENCE</scope>
</reference>
<proteinExistence type="predicted"/>
<feature type="compositionally biased region" description="Pro residues" evidence="1">
    <location>
        <begin position="323"/>
        <end position="332"/>
    </location>
</feature>
<sequence>MSQIGSLKLSSLGGGASVPEPEAGGRSPVVAPAAVEAEQRGGTHLSSSSKKSCNVCRFGRAPEAEQLSSTCGKTSCRPPRSRVMDPLQVEQFILKSFSFTRIQVEVVTASLLLQVSDKENSSTERETSGPIRGEDSSVATRGSVNSLFPQIRNGNQFLHSQVPTTPPHPRPTTGKHEERRRKMERLTSSGPPPPLVAGCCRDTGSHSLGFDCWSEDRLLNPSFRVEDICRRTRRVCAQGAGHRPQRPLNRKQSWEGPRLRGRSSSSRPRHERREGGEGGGGRVNNPSQKQHLCAAGVTALCRAASSLGCSQTPSANSHQPIGPHRPPSAPIGPGPVSPVYMVIKWEQLVTKLHCNTSLTGLQGAGKECSHRPTSAAAAAGRD</sequence>
<protein>
    <submittedName>
        <fullName evidence="2">Uncharacterized protein</fullName>
    </submittedName>
</protein>
<name>A0A9N7Y5C8_PLEPL</name>
<feature type="region of interest" description="Disordered" evidence="1">
    <location>
        <begin position="237"/>
        <end position="288"/>
    </location>
</feature>
<evidence type="ECO:0000256" key="1">
    <source>
        <dbReference type="SAM" id="MobiDB-lite"/>
    </source>
</evidence>
<feature type="region of interest" description="Disordered" evidence="1">
    <location>
        <begin position="309"/>
        <end position="332"/>
    </location>
</feature>
<feature type="compositionally biased region" description="Polar residues" evidence="1">
    <location>
        <begin position="309"/>
        <end position="319"/>
    </location>
</feature>
<feature type="region of interest" description="Disordered" evidence="1">
    <location>
        <begin position="1"/>
        <end position="49"/>
    </location>
</feature>
<organism evidence="2 3">
    <name type="scientific">Pleuronectes platessa</name>
    <name type="common">European plaice</name>
    <dbReference type="NCBI Taxonomy" id="8262"/>
    <lineage>
        <taxon>Eukaryota</taxon>
        <taxon>Metazoa</taxon>
        <taxon>Chordata</taxon>
        <taxon>Craniata</taxon>
        <taxon>Vertebrata</taxon>
        <taxon>Euteleostomi</taxon>
        <taxon>Actinopterygii</taxon>
        <taxon>Neopterygii</taxon>
        <taxon>Teleostei</taxon>
        <taxon>Neoteleostei</taxon>
        <taxon>Acanthomorphata</taxon>
        <taxon>Carangaria</taxon>
        <taxon>Pleuronectiformes</taxon>
        <taxon>Pleuronectoidei</taxon>
        <taxon>Pleuronectidae</taxon>
        <taxon>Pleuronectes</taxon>
    </lineage>
</organism>
<evidence type="ECO:0000313" key="3">
    <source>
        <dbReference type="Proteomes" id="UP001153269"/>
    </source>
</evidence>
<dbReference type="EMBL" id="CADEAL010000053">
    <property type="protein sequence ID" value="CAB1413416.1"/>
    <property type="molecule type" value="Genomic_DNA"/>
</dbReference>
<dbReference type="Proteomes" id="UP001153269">
    <property type="component" value="Unassembled WGS sequence"/>
</dbReference>